<name>A0A6N7Q6Q9_9BACT</name>
<gene>
    <name evidence="2" type="ORF">GF068_42820</name>
</gene>
<accession>A0A6N7Q6Q9</accession>
<dbReference type="OrthoDB" id="5530309at2"/>
<sequence length="140" mass="14955">MGTGFLYTAGAGAVVALLANLEDIRNSKEVKDHWWLMPVALVAIGYMLRKRRNAHANAVIAVGGAMFALAYMAQQKAQAAQQQAPAGQQAVFNGGDTAAPVGMLPPGPQSGFWLQTPDGRFVRLPNISRRMPVNRAQIAV</sequence>
<evidence type="ECO:0000256" key="1">
    <source>
        <dbReference type="SAM" id="Phobius"/>
    </source>
</evidence>
<evidence type="ECO:0000313" key="3">
    <source>
        <dbReference type="Proteomes" id="UP000440224"/>
    </source>
</evidence>
<dbReference type="RefSeq" id="WP_153825366.1">
    <property type="nucleotide sequence ID" value="NZ_WJIE01000041.1"/>
</dbReference>
<dbReference type="AlphaFoldDB" id="A0A6N7Q6Q9"/>
<dbReference type="Proteomes" id="UP000440224">
    <property type="component" value="Unassembled WGS sequence"/>
</dbReference>
<dbReference type="EMBL" id="WJIE01000041">
    <property type="protein sequence ID" value="MRG98600.1"/>
    <property type="molecule type" value="Genomic_DNA"/>
</dbReference>
<keyword evidence="1" id="KW-0472">Membrane</keyword>
<protein>
    <submittedName>
        <fullName evidence="2">Uncharacterized protein</fullName>
    </submittedName>
</protein>
<feature type="transmembrane region" description="Helical" evidence="1">
    <location>
        <begin position="6"/>
        <end position="21"/>
    </location>
</feature>
<keyword evidence="1" id="KW-1133">Transmembrane helix</keyword>
<keyword evidence="1" id="KW-0812">Transmembrane</keyword>
<reference evidence="2 3" key="1">
    <citation type="submission" date="2019-10" db="EMBL/GenBank/DDBJ databases">
        <title>A soil myxobacterium in the family Polyangiaceae.</title>
        <authorList>
            <person name="Li Y."/>
            <person name="Wang J."/>
        </authorList>
    </citation>
    <scope>NUCLEOTIDE SEQUENCE [LARGE SCALE GENOMIC DNA]</scope>
    <source>
        <strain evidence="2 3">DSM 14734</strain>
    </source>
</reference>
<keyword evidence="3" id="KW-1185">Reference proteome</keyword>
<proteinExistence type="predicted"/>
<comment type="caution">
    <text evidence="2">The sequence shown here is derived from an EMBL/GenBank/DDBJ whole genome shotgun (WGS) entry which is preliminary data.</text>
</comment>
<evidence type="ECO:0000313" key="2">
    <source>
        <dbReference type="EMBL" id="MRG98600.1"/>
    </source>
</evidence>
<feature type="transmembrane region" description="Helical" evidence="1">
    <location>
        <begin position="54"/>
        <end position="73"/>
    </location>
</feature>
<organism evidence="2 3">
    <name type="scientific">Polyangium spumosum</name>
    <dbReference type="NCBI Taxonomy" id="889282"/>
    <lineage>
        <taxon>Bacteria</taxon>
        <taxon>Pseudomonadati</taxon>
        <taxon>Myxococcota</taxon>
        <taxon>Polyangia</taxon>
        <taxon>Polyangiales</taxon>
        <taxon>Polyangiaceae</taxon>
        <taxon>Polyangium</taxon>
    </lineage>
</organism>